<dbReference type="OrthoDB" id="408954at2759"/>
<evidence type="ECO:0000313" key="3">
    <source>
        <dbReference type="Proteomes" id="UP001107558"/>
    </source>
</evidence>
<reference evidence="2" key="1">
    <citation type="submission" date="2021-03" db="EMBL/GenBank/DDBJ databases">
        <title>Chromosome level genome of the anhydrobiotic midge Polypedilum vanderplanki.</title>
        <authorList>
            <person name="Yoshida Y."/>
            <person name="Kikawada T."/>
            <person name="Gusev O."/>
        </authorList>
    </citation>
    <scope>NUCLEOTIDE SEQUENCE</scope>
    <source>
        <strain evidence="2">NIAS01</strain>
        <tissue evidence="2">Whole body or cell culture</tissue>
    </source>
</reference>
<comment type="caution">
    <text evidence="2">The sequence shown here is derived from an EMBL/GenBank/DDBJ whole genome shotgun (WGS) entry which is preliminary data.</text>
</comment>
<protein>
    <recommendedName>
        <fullName evidence="4">Fatty acid hydroxylase domain-containing protein</fullName>
    </recommendedName>
</protein>
<keyword evidence="1" id="KW-0812">Transmembrane</keyword>
<keyword evidence="3" id="KW-1185">Reference proteome</keyword>
<proteinExistence type="predicted"/>
<keyword evidence="1" id="KW-1133">Transmembrane helix</keyword>
<dbReference type="EMBL" id="JADBJN010000001">
    <property type="protein sequence ID" value="KAG5683792.1"/>
    <property type="molecule type" value="Genomic_DNA"/>
</dbReference>
<name>A0A9J6CPA7_POLVA</name>
<dbReference type="PANTHER" id="PTHR11863">
    <property type="entry name" value="STEROL DESATURASE"/>
    <property type="match status" value="1"/>
</dbReference>
<sequence length="290" mass="33813">MFRILKFIHINPLYLFILFIYGSTRLIEYIMDTKGTWTGIWSYSSSLLDRNVLLSYIFALPFFVIILHWILAGIFAIRDVIFKRKASSFIRASRRAPIQSHIIDLNLAKTVFINQLIVLPSSMLASYYFLKITNDVESVIDFKTVPSFSLMLYKFVLCMMVHEISFFYIHYMLHHPLIYPQNNKQRKDFTTIENFHQHPLEYFLLNIIPSALAIFLTHSDAVTTTIFLGAIVIAPIFEHSGFHIPTSANQNEFKHENVNGMMDYLHGTCKNFLQSENLKNHKILLSMKSQ</sequence>
<dbReference type="Proteomes" id="UP001107558">
    <property type="component" value="Chromosome 1"/>
</dbReference>
<gene>
    <name evidence="2" type="ORF">PVAND_013056</name>
</gene>
<accession>A0A9J6CPA7</accession>
<feature type="transmembrane region" description="Helical" evidence="1">
    <location>
        <begin position="111"/>
        <end position="130"/>
    </location>
</feature>
<feature type="transmembrane region" description="Helical" evidence="1">
    <location>
        <begin position="12"/>
        <end position="31"/>
    </location>
</feature>
<evidence type="ECO:0000313" key="2">
    <source>
        <dbReference type="EMBL" id="KAG5683792.1"/>
    </source>
</evidence>
<organism evidence="2 3">
    <name type="scientific">Polypedilum vanderplanki</name>
    <name type="common">Sleeping chironomid midge</name>
    <dbReference type="NCBI Taxonomy" id="319348"/>
    <lineage>
        <taxon>Eukaryota</taxon>
        <taxon>Metazoa</taxon>
        <taxon>Ecdysozoa</taxon>
        <taxon>Arthropoda</taxon>
        <taxon>Hexapoda</taxon>
        <taxon>Insecta</taxon>
        <taxon>Pterygota</taxon>
        <taxon>Neoptera</taxon>
        <taxon>Endopterygota</taxon>
        <taxon>Diptera</taxon>
        <taxon>Nematocera</taxon>
        <taxon>Chironomoidea</taxon>
        <taxon>Chironomidae</taxon>
        <taxon>Chironominae</taxon>
        <taxon>Polypedilum</taxon>
        <taxon>Polypedilum</taxon>
    </lineage>
</organism>
<evidence type="ECO:0000256" key="1">
    <source>
        <dbReference type="SAM" id="Phobius"/>
    </source>
</evidence>
<evidence type="ECO:0008006" key="4">
    <source>
        <dbReference type="Google" id="ProtNLM"/>
    </source>
</evidence>
<feature type="transmembrane region" description="Helical" evidence="1">
    <location>
        <begin position="51"/>
        <end position="77"/>
    </location>
</feature>
<feature type="transmembrane region" description="Helical" evidence="1">
    <location>
        <begin position="150"/>
        <end position="169"/>
    </location>
</feature>
<dbReference type="InterPro" id="IPR050307">
    <property type="entry name" value="Sterol_Desaturase_Related"/>
</dbReference>
<dbReference type="AlphaFoldDB" id="A0A9J6CPA7"/>
<keyword evidence="1" id="KW-0472">Membrane</keyword>